<gene>
    <name evidence="5" type="ORF">GGR38_004411</name>
</gene>
<dbReference type="InterPro" id="IPR047183">
    <property type="entry name" value="GDO-like"/>
</dbReference>
<dbReference type="Proteomes" id="UP000548867">
    <property type="component" value="Unassembled WGS sequence"/>
</dbReference>
<dbReference type="Gene3D" id="2.60.120.10">
    <property type="entry name" value="Jelly Rolls"/>
    <property type="match status" value="1"/>
</dbReference>
<dbReference type="InterPro" id="IPR013096">
    <property type="entry name" value="Cupin_2"/>
</dbReference>
<dbReference type="NCBIfam" id="TIGR02272">
    <property type="entry name" value="gentisate_1_2"/>
    <property type="match status" value="1"/>
</dbReference>
<evidence type="ECO:0000313" key="5">
    <source>
        <dbReference type="EMBL" id="MBB3957437.1"/>
    </source>
</evidence>
<name>A0A7W6CKF1_9SPHN</name>
<keyword evidence="2 5" id="KW-0560">Oxidoreductase</keyword>
<evidence type="ECO:0000313" key="6">
    <source>
        <dbReference type="Proteomes" id="UP000548867"/>
    </source>
</evidence>
<dbReference type="AlphaFoldDB" id="A0A7W6CKF1"/>
<proteinExistence type="predicted"/>
<organism evidence="5 6">
    <name type="scientific">Novosphingobium sediminicola</name>
    <dbReference type="NCBI Taxonomy" id="563162"/>
    <lineage>
        <taxon>Bacteria</taxon>
        <taxon>Pseudomonadati</taxon>
        <taxon>Pseudomonadota</taxon>
        <taxon>Alphaproteobacteria</taxon>
        <taxon>Sphingomonadales</taxon>
        <taxon>Sphingomonadaceae</taxon>
        <taxon>Novosphingobium</taxon>
    </lineage>
</organism>
<dbReference type="CDD" id="cd06992">
    <property type="entry name" value="cupin_GDO-like_C"/>
    <property type="match status" value="1"/>
</dbReference>
<keyword evidence="6" id="KW-1185">Reference proteome</keyword>
<reference evidence="5 6" key="1">
    <citation type="submission" date="2020-08" db="EMBL/GenBank/DDBJ databases">
        <title>Genomic Encyclopedia of Type Strains, Phase IV (KMG-IV): sequencing the most valuable type-strain genomes for metagenomic binning, comparative biology and taxonomic classification.</title>
        <authorList>
            <person name="Goeker M."/>
        </authorList>
    </citation>
    <scope>NUCLEOTIDE SEQUENCE [LARGE SCALE GENOMIC DNA]</scope>
    <source>
        <strain evidence="5 6">DSM 27057</strain>
    </source>
</reference>
<evidence type="ECO:0000256" key="1">
    <source>
        <dbReference type="ARBA" id="ARBA00022964"/>
    </source>
</evidence>
<feature type="domain" description="Cupin type-2" evidence="4">
    <location>
        <begin position="94"/>
        <end position="161"/>
    </location>
</feature>
<dbReference type="InterPro" id="IPR014710">
    <property type="entry name" value="RmlC-like_jellyroll"/>
</dbReference>
<evidence type="ECO:0000256" key="2">
    <source>
        <dbReference type="ARBA" id="ARBA00023002"/>
    </source>
</evidence>
<dbReference type="PANTHER" id="PTHR41517">
    <property type="entry name" value="1,2-DIOXYGENASE PROTEIN-RELATED"/>
    <property type="match status" value="1"/>
</dbReference>
<dbReference type="EMBL" id="JACIDX010000024">
    <property type="protein sequence ID" value="MBB3957437.1"/>
    <property type="molecule type" value="Genomic_DNA"/>
</dbReference>
<dbReference type="RefSeq" id="WP_183628745.1">
    <property type="nucleotide sequence ID" value="NZ_JACIDX010000024.1"/>
</dbReference>
<dbReference type="GO" id="GO:0047922">
    <property type="term" value="F:gentisate 1,2-dioxygenase activity"/>
    <property type="evidence" value="ECO:0007669"/>
    <property type="project" value="UniProtKB-UniRule"/>
</dbReference>
<evidence type="ECO:0000256" key="3">
    <source>
        <dbReference type="NCBIfam" id="TIGR02272"/>
    </source>
</evidence>
<comment type="caution">
    <text evidence="5">The sequence shown here is derived from an EMBL/GenBank/DDBJ whole genome shotgun (WGS) entry which is preliminary data.</text>
</comment>
<keyword evidence="1 5" id="KW-0223">Dioxygenase</keyword>
<sequence>MTLANEQQAQLHALYDEMAPSYLTPLWESLADLVRPFPRSAAHAHRWNYDEARNYLMRAGDLISAEKAERRVLILENPGLPGQSAITPSLYAGLQLILPGEVAPCHRHSQSALRFVMEGEGAFTALDGEKAIMRPFDLVLTPGGQWHDHGNPSDKPMIWLDGLDIPTVRLFDAQFAEHYVDASGAKAFPESAPAGDTLARYGHNMRPMRGSAADRRPAHQPLFHYPYAQWRPALDALAASGEIDPHMGHALEFTNPADGGPIMPTIAAHVRLIPAGFATKPRKSSDGTIFVVVEGSGTAKVGDTEINLSERDVFAVPSWSELVLQASETLVLFAYSDKASQEKLNLYREWNS</sequence>
<dbReference type="EC" id="1.13.11.4" evidence="3"/>
<dbReference type="InterPro" id="IPR011051">
    <property type="entry name" value="RmlC_Cupin_sf"/>
</dbReference>
<dbReference type="PANTHER" id="PTHR41517:SF1">
    <property type="entry name" value="CUPIN"/>
    <property type="match status" value="1"/>
</dbReference>
<dbReference type="Pfam" id="PF07883">
    <property type="entry name" value="Cupin_2"/>
    <property type="match status" value="1"/>
</dbReference>
<dbReference type="CDD" id="cd02216">
    <property type="entry name" value="cupin_GDO-like_N"/>
    <property type="match status" value="1"/>
</dbReference>
<dbReference type="SUPFAM" id="SSF51182">
    <property type="entry name" value="RmlC-like cupins"/>
    <property type="match status" value="1"/>
</dbReference>
<dbReference type="InterPro" id="IPR011960">
    <property type="entry name" value="Gentisate_dOase"/>
</dbReference>
<accession>A0A7W6CKF1</accession>
<protein>
    <recommendedName>
        <fullName evidence="3">Gentisate 1,2-dioxygenase</fullName>
        <ecNumber evidence="3">1.13.11.4</ecNumber>
    </recommendedName>
</protein>
<evidence type="ECO:0000259" key="4">
    <source>
        <dbReference type="Pfam" id="PF07883"/>
    </source>
</evidence>